<feature type="compositionally biased region" description="Polar residues" evidence="1">
    <location>
        <begin position="109"/>
        <end position="125"/>
    </location>
</feature>
<protein>
    <submittedName>
        <fullName evidence="2">Uncharacterized protein</fullName>
    </submittedName>
</protein>
<feature type="region of interest" description="Disordered" evidence="1">
    <location>
        <begin position="109"/>
        <end position="128"/>
    </location>
</feature>
<sequence length="163" mass="17589">MAFTTRSFSIPALSTPTPTPSPVLPKHKPKTKPRTHSQKKLRSPLQSNNPTNTNPNTYSPSPALPPTPRISKNEISSIEILTRAPMNLSISPFPGDIYASDREGIYSSGKTSISGQNSVEMSSDSGAGVEKRGVGVGVRFGGGQWRNLSWGVRFLRRNGRASL</sequence>
<accession>A0A9X0AEU3</accession>
<proteinExistence type="predicted"/>
<evidence type="ECO:0000256" key="1">
    <source>
        <dbReference type="SAM" id="MobiDB-lite"/>
    </source>
</evidence>
<comment type="caution">
    <text evidence="2">The sequence shown here is derived from an EMBL/GenBank/DDBJ whole genome shotgun (WGS) entry which is preliminary data.</text>
</comment>
<keyword evidence="3" id="KW-1185">Reference proteome</keyword>
<gene>
    <name evidence="2" type="ORF">OCU04_009269</name>
</gene>
<dbReference type="OrthoDB" id="10527723at2759"/>
<name>A0A9X0AEU3_9HELO</name>
<dbReference type="EMBL" id="JAPEIS010000011">
    <property type="protein sequence ID" value="KAJ8061451.1"/>
    <property type="molecule type" value="Genomic_DNA"/>
</dbReference>
<feature type="compositionally biased region" description="Low complexity" evidence="1">
    <location>
        <begin position="47"/>
        <end position="61"/>
    </location>
</feature>
<evidence type="ECO:0000313" key="3">
    <source>
        <dbReference type="Proteomes" id="UP001152300"/>
    </source>
</evidence>
<feature type="compositionally biased region" description="Basic residues" evidence="1">
    <location>
        <begin position="25"/>
        <end position="42"/>
    </location>
</feature>
<dbReference type="Proteomes" id="UP001152300">
    <property type="component" value="Unassembled WGS sequence"/>
</dbReference>
<dbReference type="AlphaFoldDB" id="A0A9X0AEU3"/>
<evidence type="ECO:0000313" key="2">
    <source>
        <dbReference type="EMBL" id="KAJ8061451.1"/>
    </source>
</evidence>
<reference evidence="2" key="1">
    <citation type="submission" date="2022-11" db="EMBL/GenBank/DDBJ databases">
        <title>Genome Resource of Sclerotinia nivalis Strain SnTB1, a Plant Pathogen Isolated from American Ginseng.</title>
        <authorList>
            <person name="Fan S."/>
        </authorList>
    </citation>
    <scope>NUCLEOTIDE SEQUENCE</scope>
    <source>
        <strain evidence="2">SnTB1</strain>
    </source>
</reference>
<organism evidence="2 3">
    <name type="scientific">Sclerotinia nivalis</name>
    <dbReference type="NCBI Taxonomy" id="352851"/>
    <lineage>
        <taxon>Eukaryota</taxon>
        <taxon>Fungi</taxon>
        <taxon>Dikarya</taxon>
        <taxon>Ascomycota</taxon>
        <taxon>Pezizomycotina</taxon>
        <taxon>Leotiomycetes</taxon>
        <taxon>Helotiales</taxon>
        <taxon>Sclerotiniaceae</taxon>
        <taxon>Sclerotinia</taxon>
    </lineage>
</organism>
<feature type="region of interest" description="Disordered" evidence="1">
    <location>
        <begin position="1"/>
        <end position="71"/>
    </location>
</feature>